<evidence type="ECO:0000313" key="2">
    <source>
        <dbReference type="EMBL" id="MVO18570.1"/>
    </source>
</evidence>
<keyword evidence="3" id="KW-1185">Reference proteome</keyword>
<keyword evidence="1" id="KW-0812">Transmembrane</keyword>
<accession>A0A6L6WMN8</accession>
<evidence type="ECO:0000256" key="1">
    <source>
        <dbReference type="SAM" id="Phobius"/>
    </source>
</evidence>
<dbReference type="Proteomes" id="UP000478892">
    <property type="component" value="Unassembled WGS sequence"/>
</dbReference>
<feature type="transmembrane region" description="Helical" evidence="1">
    <location>
        <begin position="6"/>
        <end position="24"/>
    </location>
</feature>
<proteinExistence type="predicted"/>
<organism evidence="2 3">
    <name type="scientific">Parasedimentitalea huanghaiensis</name>
    <dbReference type="NCBI Taxonomy" id="2682100"/>
    <lineage>
        <taxon>Bacteria</taxon>
        <taxon>Pseudomonadati</taxon>
        <taxon>Pseudomonadota</taxon>
        <taxon>Alphaproteobacteria</taxon>
        <taxon>Rhodobacterales</taxon>
        <taxon>Paracoccaceae</taxon>
        <taxon>Parasedimentitalea</taxon>
    </lineage>
</organism>
<protein>
    <submittedName>
        <fullName evidence="2">Uncharacterized protein</fullName>
    </submittedName>
</protein>
<name>A0A6L6WMN8_9RHOB</name>
<dbReference type="AlphaFoldDB" id="A0A6L6WMN8"/>
<evidence type="ECO:0000313" key="3">
    <source>
        <dbReference type="Proteomes" id="UP000478892"/>
    </source>
</evidence>
<keyword evidence="1" id="KW-0472">Membrane</keyword>
<reference evidence="2 3" key="1">
    <citation type="submission" date="2019-12" db="EMBL/GenBank/DDBJ databases">
        <authorList>
            <person name="Zhang Y.-J."/>
        </authorList>
    </citation>
    <scope>NUCLEOTIDE SEQUENCE [LARGE SCALE GENOMIC DNA]</scope>
    <source>
        <strain evidence="2 3">CY05</strain>
    </source>
</reference>
<sequence>MSTFSLYSALYLIIAVYALIMTYLEQKRHADTNPVFVFAGFGLCLAWPLLIVAVIYSLIGSEADESRNWLE</sequence>
<keyword evidence="1" id="KW-1133">Transmembrane helix</keyword>
<comment type="caution">
    <text evidence="2">The sequence shown here is derived from an EMBL/GenBank/DDBJ whole genome shotgun (WGS) entry which is preliminary data.</text>
</comment>
<feature type="transmembrane region" description="Helical" evidence="1">
    <location>
        <begin position="36"/>
        <end position="59"/>
    </location>
</feature>
<dbReference type="RefSeq" id="WP_167740478.1">
    <property type="nucleotide sequence ID" value="NZ_WQLV01000025.1"/>
</dbReference>
<dbReference type="EMBL" id="WQLV01000025">
    <property type="protein sequence ID" value="MVO18570.1"/>
    <property type="molecule type" value="Genomic_DNA"/>
</dbReference>
<gene>
    <name evidence="2" type="ORF">GO984_22425</name>
</gene>